<evidence type="ECO:0000256" key="3">
    <source>
        <dbReference type="SAM" id="SignalP"/>
    </source>
</evidence>
<keyword evidence="2" id="KW-0472">Membrane</keyword>
<feature type="chain" id="PRO_5034053657" description="F-box domain-containing protein" evidence="3">
    <location>
        <begin position="35"/>
        <end position="1665"/>
    </location>
</feature>
<sequence>MTVLPFGKSWKLLLALRSSFSLIIICILFATANAEGNVTCAGPALDWYTTRVGETPCKTYERLRQICNPQFEVGAMNTALPPDGCNEQLSECCCHSIAFSLSMLCLNCQQNIGTGSGFDAGNGVYQRYLQGIRQSGTCSPVQNLSLPVVIQSAVCNNEIKIFNNLYGLFWTSGSCKILEGIDLVRANFVDSIYTYETITTSIASTDNDAFTRCNSTTVNASSSSDIITVESTVTLTLLPAISTHASSNGDTLPPRSSLSGAAISGIVAGAVGGLIVLVVLGLLAWNRKKPVPPVIEPFRGFNYGHLGSSSNLADKGLSGGGGINDVSGAYGRPAKMGKVVEERNPQSHGVGGQLLPKKLLDSRAPADKAQRRPIRDIVKKSRVEEYKIYVKSLLPLAADYIPPIHRLPNELLLTIFELSSSSNELRFRKSACSKASSPGVSPKFPQLPTLAISNVCTRWRGLALGTSNLWSQLKLEFIESELEPSLYDGLISMLQLYLSRSRSAPLYLQVNIRINKSHHTPKGPFVYALVLLFKHHNRWRSFKLDSKHKLQLHRIEAIRAVSFPILEEMTITYPNSLISTQDLNLFTQAPLLRRFHTPDFRMKSSFPWRQLTCLDIHAPDAASIFRHCPSLVTLKLRSPAGWIAYKEPAISLNNLRSLTLVVKLAPEEFLECVFSIFTTPALVELVVDTDEQPKDEDKNNKETRLALWPALAFDTFLSRSAFRLEMLSIRRVKISDKELIDALWKMPSIVDFGIDDGDVKPSPISPELIWSLHSLQTVLKSRYQSQEQEVVIIVPASSGSDSISAKLKPEPEPVEPVESTSASKFETQVAESTSDFGKDSDMVPILASPSQTWQTTRLYLPPPPPPGLLPNLRRLSMKVNGSYFNDTLFVRMVLSRWLPQTTSTSPVDLSGGMDHSSLGTTSVAVVRGDTRPGLEPGQFLEVDLRFQTRKLKRGIYAPLLALGRGELGVDEFSTSGVRMYVMYIYVYKLFLLLEIEYFSFCRLGCGREGVTSHDASHWLTCLAEFSSMIKLRGVTVTFLSPAMSSSKSMTTYQQSSTSVSLVLAESSARTVSSYLHTNIPPDDKEIAQFSQVLNESLERREWLDNDLRYLESAILRCRQERQHLAQVIHEHKVVLSPVRRLPTELIVEIIYHILGNEELDDILDLSRGLWPLSQVCGSWRAAILGHNSFWTTVYLPWRIDYPHYAVHILSLFLERSGDKPLAVDFSCRDGNGASHINEFTRTLLGVLLAQSHRWETCRLAVPAGVLKHLAASRIARTSPIIRSFDLTLELAFGARPAELYEIFAEAKELRRVKLSGIPIIHTGLRLPWTQLTTYDAFQEFPENHLATLKLMTSLVECRLVSTRHWHRIPRTDSDASVVKLPKLKKMELVGKAGLLLQFLHAPGLKALSVTGSQNDGDPVANANANLHGALANLINANTNLQTIVGLLPPNLVPNANANANMNTEPGTLLRSFLDRSRCRLVELELESVPLVESVLSVLKHKSVEESLQKLVLSLTLKGLGSLSGNGNGGGGGGGSEGASGVFRDLLEVLKYSRRDADSGGGNDEEEGRNHAVFLTNLEELEFSIYRSWNDDLCARELVGMVLSRWALPGSGPGSGLGSSLSSGQGYRQWKRLKKFVLETNTEWLPEFDALEEARKEGLDICLDLR</sequence>
<organism evidence="4 5">
    <name type="scientific">Collybiopsis confluens</name>
    <dbReference type="NCBI Taxonomy" id="2823264"/>
    <lineage>
        <taxon>Eukaryota</taxon>
        <taxon>Fungi</taxon>
        <taxon>Dikarya</taxon>
        <taxon>Basidiomycota</taxon>
        <taxon>Agaricomycotina</taxon>
        <taxon>Agaricomycetes</taxon>
        <taxon>Agaricomycetidae</taxon>
        <taxon>Agaricales</taxon>
        <taxon>Marasmiineae</taxon>
        <taxon>Omphalotaceae</taxon>
        <taxon>Collybiopsis</taxon>
    </lineage>
</organism>
<keyword evidence="5" id="KW-1185">Reference proteome</keyword>
<feature type="signal peptide" evidence="3">
    <location>
        <begin position="1"/>
        <end position="34"/>
    </location>
</feature>
<evidence type="ECO:0008006" key="6">
    <source>
        <dbReference type="Google" id="ProtNLM"/>
    </source>
</evidence>
<keyword evidence="3" id="KW-0732">Signal</keyword>
<name>A0A8H5MGD3_9AGAR</name>
<gene>
    <name evidence="4" type="ORF">D9757_001122</name>
</gene>
<evidence type="ECO:0000256" key="2">
    <source>
        <dbReference type="SAM" id="Phobius"/>
    </source>
</evidence>
<proteinExistence type="predicted"/>
<accession>A0A8H5MGD3</accession>
<reference evidence="4 5" key="1">
    <citation type="journal article" date="2020" name="ISME J.">
        <title>Uncovering the hidden diversity of litter-decomposition mechanisms in mushroom-forming fungi.</title>
        <authorList>
            <person name="Floudas D."/>
            <person name="Bentzer J."/>
            <person name="Ahren D."/>
            <person name="Johansson T."/>
            <person name="Persson P."/>
            <person name="Tunlid A."/>
        </authorList>
    </citation>
    <scope>NUCLEOTIDE SEQUENCE [LARGE SCALE GENOMIC DNA]</scope>
    <source>
        <strain evidence="4 5">CBS 406.79</strain>
    </source>
</reference>
<protein>
    <recommendedName>
        <fullName evidence="6">F-box domain-containing protein</fullName>
    </recommendedName>
</protein>
<dbReference type="EMBL" id="JAACJN010000003">
    <property type="protein sequence ID" value="KAF5393038.1"/>
    <property type="molecule type" value="Genomic_DNA"/>
</dbReference>
<evidence type="ECO:0000313" key="5">
    <source>
        <dbReference type="Proteomes" id="UP000518752"/>
    </source>
</evidence>
<evidence type="ECO:0000313" key="4">
    <source>
        <dbReference type="EMBL" id="KAF5393038.1"/>
    </source>
</evidence>
<keyword evidence="2" id="KW-1133">Transmembrane helix</keyword>
<evidence type="ECO:0000256" key="1">
    <source>
        <dbReference type="SAM" id="MobiDB-lite"/>
    </source>
</evidence>
<feature type="region of interest" description="Disordered" evidence="1">
    <location>
        <begin position="800"/>
        <end position="826"/>
    </location>
</feature>
<keyword evidence="2" id="KW-0812">Transmembrane</keyword>
<comment type="caution">
    <text evidence="4">The sequence shown here is derived from an EMBL/GenBank/DDBJ whole genome shotgun (WGS) entry which is preliminary data.</text>
</comment>
<dbReference type="PANTHER" id="PTHR38926:SF5">
    <property type="entry name" value="F-BOX AND LEUCINE-RICH REPEAT PROTEIN 6"/>
    <property type="match status" value="1"/>
</dbReference>
<dbReference type="PANTHER" id="PTHR38926">
    <property type="entry name" value="F-BOX DOMAIN CONTAINING PROTEIN, EXPRESSED"/>
    <property type="match status" value="1"/>
</dbReference>
<dbReference type="OrthoDB" id="2834295at2759"/>
<dbReference type="Proteomes" id="UP000518752">
    <property type="component" value="Unassembled WGS sequence"/>
</dbReference>
<feature type="transmembrane region" description="Helical" evidence="2">
    <location>
        <begin position="261"/>
        <end position="285"/>
    </location>
</feature>